<dbReference type="InterPro" id="IPR050105">
    <property type="entry name" value="MoCo_biosynth_MoaA/MoaC"/>
</dbReference>
<evidence type="ECO:0000256" key="7">
    <source>
        <dbReference type="ARBA" id="ARBA00012575"/>
    </source>
</evidence>
<dbReference type="NCBIfam" id="TIGR02666">
    <property type="entry name" value="moaA"/>
    <property type="match status" value="1"/>
</dbReference>
<evidence type="ECO:0000256" key="8">
    <source>
        <dbReference type="ARBA" id="ARBA00015273"/>
    </source>
</evidence>
<comment type="similarity">
    <text evidence="5">In the N-terminal section; belongs to the radical SAM superfamily. MoaA family.</text>
</comment>
<keyword evidence="9" id="KW-0004">4Fe-4S</keyword>
<evidence type="ECO:0000256" key="18">
    <source>
        <dbReference type="ARBA" id="ARBA00048697"/>
    </source>
</evidence>
<evidence type="ECO:0000256" key="15">
    <source>
        <dbReference type="ARBA" id="ARBA00023134"/>
    </source>
</evidence>
<accession>A0A507DUX0</accession>
<dbReference type="InterPro" id="IPR007197">
    <property type="entry name" value="rSAM"/>
</dbReference>
<dbReference type="HAMAP" id="MF_01225_B">
    <property type="entry name" value="MoaA_B"/>
    <property type="match status" value="1"/>
</dbReference>
<dbReference type="HAMAP" id="MF_01224_B">
    <property type="entry name" value="MoaC_B"/>
    <property type="match status" value="1"/>
</dbReference>
<dbReference type="AlphaFoldDB" id="A0A507DUX0"/>
<dbReference type="Pfam" id="PF01967">
    <property type="entry name" value="MoaC"/>
    <property type="match status" value="1"/>
</dbReference>
<keyword evidence="12" id="KW-0547">Nucleotide-binding</keyword>
<comment type="catalytic activity">
    <reaction evidence="18">
        <text>GTP + AH2 + S-adenosyl-L-methionine = (8S)-3',8-cyclo-7,8-dihydroguanosine 5'-triphosphate + 5'-deoxyadenosine + L-methionine + A + H(+)</text>
        <dbReference type="Rhea" id="RHEA:49576"/>
        <dbReference type="ChEBI" id="CHEBI:13193"/>
        <dbReference type="ChEBI" id="CHEBI:15378"/>
        <dbReference type="ChEBI" id="CHEBI:17319"/>
        <dbReference type="ChEBI" id="CHEBI:17499"/>
        <dbReference type="ChEBI" id="CHEBI:37565"/>
        <dbReference type="ChEBI" id="CHEBI:57844"/>
        <dbReference type="ChEBI" id="CHEBI:59789"/>
        <dbReference type="ChEBI" id="CHEBI:131766"/>
        <dbReference type="EC" id="4.1.99.22"/>
    </reaction>
</comment>
<dbReference type="SFLD" id="SFLDG01067">
    <property type="entry name" value="SPASM/twitch_domain_containing"/>
    <property type="match status" value="1"/>
</dbReference>
<evidence type="ECO:0000313" key="22">
    <source>
        <dbReference type="EMBL" id="TPX55544.1"/>
    </source>
</evidence>
<evidence type="ECO:0000256" key="1">
    <source>
        <dbReference type="ARBA" id="ARBA00001637"/>
    </source>
</evidence>
<dbReference type="EMBL" id="QEAQ01000105">
    <property type="protein sequence ID" value="TPX55544.1"/>
    <property type="molecule type" value="Genomic_DNA"/>
</dbReference>
<dbReference type="PANTHER" id="PTHR22960:SF0">
    <property type="entry name" value="MOLYBDENUM COFACTOR BIOSYNTHESIS PROTEIN 1"/>
    <property type="match status" value="1"/>
</dbReference>
<keyword evidence="13" id="KW-0408">Iron</keyword>
<evidence type="ECO:0000256" key="14">
    <source>
        <dbReference type="ARBA" id="ARBA00023014"/>
    </source>
</evidence>
<keyword evidence="17" id="KW-0456">Lyase</keyword>
<dbReference type="EC" id="4.1.99.22" evidence="6"/>
<evidence type="ECO:0000256" key="4">
    <source>
        <dbReference type="ARBA" id="ARBA00008484"/>
    </source>
</evidence>
<dbReference type="Gene3D" id="3.30.70.640">
    <property type="entry name" value="Molybdopterin cofactor biosynthesis C (MoaC) domain"/>
    <property type="match status" value="1"/>
</dbReference>
<comment type="similarity">
    <text evidence="4">In the C-terminal section; belongs to the MoaC family.</text>
</comment>
<comment type="cofactor">
    <cofactor evidence="2">
        <name>[4Fe-4S] cluster</name>
        <dbReference type="ChEBI" id="CHEBI:49883"/>
    </cofactor>
</comment>
<dbReference type="Gene3D" id="3.20.20.70">
    <property type="entry name" value="Aldolase class I"/>
    <property type="match status" value="1"/>
</dbReference>
<dbReference type="SFLD" id="SFLDG01383">
    <property type="entry name" value="cyclic_pyranopterin_phosphate"/>
    <property type="match status" value="1"/>
</dbReference>
<dbReference type="InterPro" id="IPR040064">
    <property type="entry name" value="MoaA-like"/>
</dbReference>
<dbReference type="InterPro" id="IPR010505">
    <property type="entry name" value="MoaA_twitch"/>
</dbReference>
<dbReference type="CDD" id="cd21117">
    <property type="entry name" value="Twitch_MoaA"/>
    <property type="match status" value="1"/>
</dbReference>
<dbReference type="GO" id="GO:0046872">
    <property type="term" value="F:metal ion binding"/>
    <property type="evidence" value="ECO:0007669"/>
    <property type="project" value="UniProtKB-KW"/>
</dbReference>
<dbReference type="Pfam" id="PF04055">
    <property type="entry name" value="Radical_SAM"/>
    <property type="match status" value="1"/>
</dbReference>
<dbReference type="EC" id="4.6.1.17" evidence="7"/>
<dbReference type="InterPro" id="IPR000385">
    <property type="entry name" value="MoaA_NifB_PqqE_Fe-S-bd_CS"/>
</dbReference>
<dbReference type="GO" id="GO:0051539">
    <property type="term" value="F:4 iron, 4 sulfur cluster binding"/>
    <property type="evidence" value="ECO:0007669"/>
    <property type="project" value="UniProtKB-KW"/>
</dbReference>
<evidence type="ECO:0000256" key="6">
    <source>
        <dbReference type="ARBA" id="ARBA00012167"/>
    </source>
</evidence>
<evidence type="ECO:0000313" key="23">
    <source>
        <dbReference type="Proteomes" id="UP000318582"/>
    </source>
</evidence>
<keyword evidence="11" id="KW-0479">Metal-binding</keyword>
<evidence type="ECO:0000259" key="21">
    <source>
        <dbReference type="PROSITE" id="PS51918"/>
    </source>
</evidence>
<proteinExistence type="inferred from homology"/>
<dbReference type="Pfam" id="PF06463">
    <property type="entry name" value="Mob_synth_C"/>
    <property type="match status" value="1"/>
</dbReference>
<keyword evidence="23" id="KW-1185">Reference proteome</keyword>
<name>A0A507DUX0_9FUNG</name>
<dbReference type="InterPro" id="IPR023045">
    <property type="entry name" value="MoaC"/>
</dbReference>
<dbReference type="CDD" id="cd01335">
    <property type="entry name" value="Radical_SAM"/>
    <property type="match status" value="1"/>
</dbReference>
<evidence type="ECO:0000256" key="5">
    <source>
        <dbReference type="ARBA" id="ARBA00009862"/>
    </source>
</evidence>
<dbReference type="PROSITE" id="PS51918">
    <property type="entry name" value="RADICAL_SAM"/>
    <property type="match status" value="1"/>
</dbReference>
<evidence type="ECO:0000256" key="3">
    <source>
        <dbReference type="ARBA" id="ARBA00005046"/>
    </source>
</evidence>
<dbReference type="UniPathway" id="UPA00344"/>
<evidence type="ECO:0000256" key="13">
    <source>
        <dbReference type="ARBA" id="ARBA00023004"/>
    </source>
</evidence>
<protein>
    <recommendedName>
        <fullName evidence="8">Molybdenum cofactor biosynthesis protein 1</fullName>
        <ecNumber evidence="6">4.1.99.22</ecNumber>
        <ecNumber evidence="7">4.6.1.17</ecNumber>
    </recommendedName>
</protein>
<evidence type="ECO:0000256" key="20">
    <source>
        <dbReference type="ARBA" id="ARBA00063038"/>
    </source>
</evidence>
<reference evidence="22 23" key="1">
    <citation type="journal article" date="2019" name="Sci. Rep.">
        <title>Comparative genomics of chytrid fungi reveal insights into the obligate biotrophic and pathogenic lifestyle of Synchytrium endobioticum.</title>
        <authorList>
            <person name="van de Vossenberg B.T.L.H."/>
            <person name="Warris S."/>
            <person name="Nguyen H.D.T."/>
            <person name="van Gent-Pelzer M.P.E."/>
            <person name="Joly D.L."/>
            <person name="van de Geest H.C."/>
            <person name="Bonants P.J.M."/>
            <person name="Smith D.S."/>
            <person name="Levesque C.A."/>
            <person name="van der Lee T.A.J."/>
        </authorList>
    </citation>
    <scope>NUCLEOTIDE SEQUENCE [LARGE SCALE GENOMIC DNA]</scope>
    <source>
        <strain evidence="22 23">CBS 809.83</strain>
    </source>
</reference>
<organism evidence="22 23">
    <name type="scientific">Powellomyces hirtus</name>
    <dbReference type="NCBI Taxonomy" id="109895"/>
    <lineage>
        <taxon>Eukaryota</taxon>
        <taxon>Fungi</taxon>
        <taxon>Fungi incertae sedis</taxon>
        <taxon>Chytridiomycota</taxon>
        <taxon>Chytridiomycota incertae sedis</taxon>
        <taxon>Chytridiomycetes</taxon>
        <taxon>Spizellomycetales</taxon>
        <taxon>Powellomycetaceae</taxon>
        <taxon>Powellomyces</taxon>
    </lineage>
</organism>
<dbReference type="InterPro" id="IPR036522">
    <property type="entry name" value="MoaC_sf"/>
</dbReference>
<evidence type="ECO:0000256" key="16">
    <source>
        <dbReference type="ARBA" id="ARBA00023150"/>
    </source>
</evidence>
<evidence type="ECO:0000256" key="12">
    <source>
        <dbReference type="ARBA" id="ARBA00022741"/>
    </source>
</evidence>
<evidence type="ECO:0000256" key="9">
    <source>
        <dbReference type="ARBA" id="ARBA00022485"/>
    </source>
</evidence>
<evidence type="ECO:0000256" key="2">
    <source>
        <dbReference type="ARBA" id="ARBA00001966"/>
    </source>
</evidence>
<evidence type="ECO:0000256" key="10">
    <source>
        <dbReference type="ARBA" id="ARBA00022691"/>
    </source>
</evidence>
<dbReference type="PANTHER" id="PTHR22960">
    <property type="entry name" value="MOLYBDOPTERIN COFACTOR SYNTHESIS PROTEIN A"/>
    <property type="match status" value="1"/>
</dbReference>
<dbReference type="InterPro" id="IPR047594">
    <property type="entry name" value="MoaC_bact/euk"/>
</dbReference>
<dbReference type="InterPro" id="IPR013483">
    <property type="entry name" value="MoaA"/>
</dbReference>
<comment type="function">
    <text evidence="19">Isoform MOCS1A and isoform MOCS1B probably form a complex that catalyzes the conversion of 5'-GTP to cyclic pyranopterin monophosphate (cPMP). MOCS1A catalyzes the cyclization of GTP to (8S)-3',8-cyclo-7,8-dihydroguanosine 5'-triphosphate and MOCS1B catalyzes the subsequent conversion of (8S)-3',8-cyclo-7,8-dihydroguanosine 5'-triphosphate to cPMP.</text>
</comment>
<dbReference type="CDD" id="cd01420">
    <property type="entry name" value="MoaC_PE"/>
    <property type="match status" value="1"/>
</dbReference>
<keyword evidence="14" id="KW-0411">Iron-sulfur</keyword>
<dbReference type="SUPFAM" id="SSF55040">
    <property type="entry name" value="Molybdenum cofactor biosynthesis protein C, MoaC"/>
    <property type="match status" value="1"/>
</dbReference>
<keyword evidence="15" id="KW-0342">GTP-binding</keyword>
<dbReference type="GO" id="GO:0005525">
    <property type="term" value="F:GTP binding"/>
    <property type="evidence" value="ECO:0007669"/>
    <property type="project" value="UniProtKB-KW"/>
</dbReference>
<sequence length="602" mass="66154">MLVGKSALELALLISRRATQSSQVSQSQVRWVAAGRTYSSQAPQEADSEIRISARRRIDEIDQLQNVPNLMDAFGRQHTYLRISLTEKCNLRCTYCMPAEGLPLTPKVHILTTPEILKLARIFVKEGVTKIRLTGGEPTVRKDLMDVMDGLNDLRPLGLKAIGMTTNALALKRKLPALKEKGLNQLNISLDTLDPFKFELMTRRRGFNQVMDSIHAAVELGYEPVKLNAVVIKNVNDAEVVRFVEMTKELPIYIRFIEYMPFGGNKWNEDKFVSYKTMLEMVKAVYPAVAKVSDEANDTSKAYAVPGFVGKFGFITSMSDHFCGTCNRLRLLADGNLKVCLFGNSELNLRDAMRSGISDAELLDIISAAVKRKKQRHAGMMELTKLPNRPMTLIGDITLFNLSAGPTPSMFARHPRQSSWPMLLPLHLGDHQGLFSSARQYSTSSHLTHTDNSGRATMVDVSDKAVTSRTATARGRVLLSSTAFSLVQQNAIKKGDVLTVAQIAGINAAKQTGTLIPLCHPLQLSNIKVNLSLNEDAQCVDVLATVSCAGRTGVEMEALVAVSVAACTVFDMCKAVDKTIRITDVRVVHKAGGVSGEWTTDS</sequence>
<dbReference type="STRING" id="109895.A0A507DUX0"/>
<dbReference type="FunFam" id="3.20.20.70:FF:000117">
    <property type="entry name" value="molybdenum cofactor biosynthesis protein 1"/>
    <property type="match status" value="1"/>
</dbReference>
<dbReference type="InterPro" id="IPR006638">
    <property type="entry name" value="Elp3/MiaA/NifB-like_rSAM"/>
</dbReference>
<evidence type="ECO:0000256" key="17">
    <source>
        <dbReference type="ARBA" id="ARBA00023239"/>
    </source>
</evidence>
<evidence type="ECO:0000256" key="11">
    <source>
        <dbReference type="ARBA" id="ARBA00022723"/>
    </source>
</evidence>
<dbReference type="GO" id="GO:0061798">
    <property type="term" value="F:GTP 3',8'-cyclase activity"/>
    <property type="evidence" value="ECO:0007669"/>
    <property type="project" value="UniProtKB-EC"/>
</dbReference>
<dbReference type="PROSITE" id="PS01305">
    <property type="entry name" value="MOAA_NIFB_PQQE"/>
    <property type="match status" value="1"/>
</dbReference>
<dbReference type="SMART" id="SM00729">
    <property type="entry name" value="Elp3"/>
    <property type="match status" value="1"/>
</dbReference>
<dbReference type="NCBIfam" id="TIGR00581">
    <property type="entry name" value="moaC"/>
    <property type="match status" value="1"/>
</dbReference>
<keyword evidence="16" id="KW-0501">Molybdenum cofactor biosynthesis</keyword>
<comment type="subunit">
    <text evidence="20">Isoform MOCS1A and isoform MOCS1B probably form a heterooligomer.</text>
</comment>
<feature type="domain" description="Radical SAM core" evidence="21">
    <location>
        <begin position="73"/>
        <end position="296"/>
    </location>
</feature>
<dbReference type="GO" id="GO:0061799">
    <property type="term" value="F:cyclic pyranopterin monophosphate synthase activity"/>
    <property type="evidence" value="ECO:0007669"/>
    <property type="project" value="UniProtKB-EC"/>
</dbReference>
<comment type="pathway">
    <text evidence="3">Cofactor biosynthesis; molybdopterin biosynthesis.</text>
</comment>
<evidence type="ECO:0000256" key="19">
    <source>
        <dbReference type="ARBA" id="ARBA00054222"/>
    </source>
</evidence>
<dbReference type="InterPro" id="IPR002820">
    <property type="entry name" value="Mopterin_CF_biosynth-C_dom"/>
</dbReference>
<dbReference type="InterPro" id="IPR058240">
    <property type="entry name" value="rSAM_sf"/>
</dbReference>
<dbReference type="InterPro" id="IPR013785">
    <property type="entry name" value="Aldolase_TIM"/>
</dbReference>
<dbReference type="NCBIfam" id="NF006870">
    <property type="entry name" value="PRK09364.1"/>
    <property type="match status" value="1"/>
</dbReference>
<comment type="catalytic activity">
    <reaction evidence="1">
        <text>(8S)-3',8-cyclo-7,8-dihydroguanosine 5'-triphosphate = cyclic pyranopterin phosphate + diphosphate</text>
        <dbReference type="Rhea" id="RHEA:49580"/>
        <dbReference type="ChEBI" id="CHEBI:33019"/>
        <dbReference type="ChEBI" id="CHEBI:59648"/>
        <dbReference type="ChEBI" id="CHEBI:131766"/>
        <dbReference type="EC" id="4.6.1.17"/>
    </reaction>
</comment>
<dbReference type="SUPFAM" id="SSF102114">
    <property type="entry name" value="Radical SAM enzymes"/>
    <property type="match status" value="1"/>
</dbReference>
<comment type="caution">
    <text evidence="22">The sequence shown here is derived from an EMBL/GenBank/DDBJ whole genome shotgun (WGS) entry which is preliminary data.</text>
</comment>
<gene>
    <name evidence="22" type="ORF">PhCBS80983_g05239</name>
</gene>
<dbReference type="GO" id="GO:0006777">
    <property type="term" value="P:Mo-molybdopterin cofactor biosynthetic process"/>
    <property type="evidence" value="ECO:0007669"/>
    <property type="project" value="UniProtKB-KW"/>
</dbReference>
<dbReference type="SFLD" id="SFLDG01386">
    <property type="entry name" value="main_SPASM_domain-containing"/>
    <property type="match status" value="1"/>
</dbReference>
<dbReference type="SFLD" id="SFLDS00029">
    <property type="entry name" value="Radical_SAM"/>
    <property type="match status" value="1"/>
</dbReference>
<dbReference type="Proteomes" id="UP000318582">
    <property type="component" value="Unassembled WGS sequence"/>
</dbReference>
<keyword evidence="10" id="KW-0949">S-adenosyl-L-methionine</keyword>